<evidence type="ECO:0008006" key="4">
    <source>
        <dbReference type="Google" id="ProtNLM"/>
    </source>
</evidence>
<dbReference type="Gene3D" id="3.40.50.2020">
    <property type="match status" value="1"/>
</dbReference>
<dbReference type="Proteomes" id="UP000270626">
    <property type="component" value="Unassembled WGS sequence"/>
</dbReference>
<keyword evidence="3" id="KW-1185">Reference proteome</keyword>
<proteinExistence type="predicted"/>
<dbReference type="EMBL" id="RBXP01000011">
    <property type="protein sequence ID" value="RKT60445.1"/>
    <property type="molecule type" value="Genomic_DNA"/>
</dbReference>
<dbReference type="RefSeq" id="WP_211329712.1">
    <property type="nucleotide sequence ID" value="NZ_RBXP01000011.1"/>
</dbReference>
<reference evidence="2 3" key="1">
    <citation type="submission" date="2018-10" db="EMBL/GenBank/DDBJ databases">
        <title>Genomic Encyclopedia of Type Strains, Phase IV (KMG-IV): sequencing the most valuable type-strain genomes for metagenomic binning, comparative biology and taxonomic classification.</title>
        <authorList>
            <person name="Goeker M."/>
        </authorList>
    </citation>
    <scope>NUCLEOTIDE SEQUENCE [LARGE SCALE GENOMIC DNA]</scope>
    <source>
        <strain evidence="2 3">DSM 23841</strain>
    </source>
</reference>
<comment type="caution">
    <text evidence="2">The sequence shown here is derived from an EMBL/GenBank/DDBJ whole genome shotgun (WGS) entry which is preliminary data.</text>
</comment>
<evidence type="ECO:0000313" key="3">
    <source>
        <dbReference type="Proteomes" id="UP000270626"/>
    </source>
</evidence>
<feature type="region of interest" description="Disordered" evidence="1">
    <location>
        <begin position="237"/>
        <end position="267"/>
    </location>
</feature>
<gene>
    <name evidence="2" type="ORF">DFR40_0579</name>
</gene>
<organism evidence="2 3">
    <name type="scientific">Azonexus fungiphilus</name>
    <dbReference type="NCBI Taxonomy" id="146940"/>
    <lineage>
        <taxon>Bacteria</taxon>
        <taxon>Pseudomonadati</taxon>
        <taxon>Pseudomonadota</taxon>
        <taxon>Betaproteobacteria</taxon>
        <taxon>Rhodocyclales</taxon>
        <taxon>Azonexaceae</taxon>
        <taxon>Azonexus</taxon>
    </lineage>
</organism>
<dbReference type="SUPFAM" id="SSF53271">
    <property type="entry name" value="PRTase-like"/>
    <property type="match status" value="1"/>
</dbReference>
<evidence type="ECO:0000313" key="2">
    <source>
        <dbReference type="EMBL" id="RKT60445.1"/>
    </source>
</evidence>
<accession>A0A495WI80</accession>
<protein>
    <recommendedName>
        <fullName evidence="4">Phosphoribosyl transferase-like protein</fullName>
    </recommendedName>
</protein>
<evidence type="ECO:0000256" key="1">
    <source>
        <dbReference type="SAM" id="MobiDB-lite"/>
    </source>
</evidence>
<dbReference type="AlphaFoldDB" id="A0A495WI80"/>
<name>A0A495WI80_9RHOO</name>
<sequence>MIRSKGFPRSLSTAHLWRDDVLLKSHHAYQKAKAGDKDAALELVVDLAVTWISGLRERLKPGLIYVSPHAQEATGDNAIPQTLAAVCASFLDGGVDTEIVQSDRVYHTGADPMERMAARAQFFGKVMPGAEYVLVDDVTNLGGTLAELSNYIQVQDGVVRDVVVLVNAGRSPALVPERKFVRLIKERFDEEFTATFGIEPEALTANEAQYLVGFQSIDQIRNRLAAAEQEIDRRLRSKGIARSSEETSSGALADQGLSLPGQEAGDL</sequence>
<dbReference type="InterPro" id="IPR029057">
    <property type="entry name" value="PRTase-like"/>
</dbReference>